<dbReference type="PANTHER" id="PTHR37694">
    <property type="entry name" value="SLR8022 PROTEIN"/>
    <property type="match status" value="1"/>
</dbReference>
<name>A0ABY8EJ61_9FIRM</name>
<reference evidence="2 3" key="1">
    <citation type="submission" date="2023-03" db="EMBL/GenBank/DDBJ databases">
        <title>Complete genome sequence of Tepidibacter sp. SWIR-1, isolated from a deep-sea hydrothermal vent.</title>
        <authorList>
            <person name="Li X."/>
        </authorList>
    </citation>
    <scope>NUCLEOTIDE SEQUENCE [LARGE SCALE GENOMIC DNA]</scope>
    <source>
        <strain evidence="2 3">SWIR-1</strain>
    </source>
</reference>
<evidence type="ECO:0000259" key="1">
    <source>
        <dbReference type="Pfam" id="PF07883"/>
    </source>
</evidence>
<feature type="domain" description="Cupin type-2" evidence="1">
    <location>
        <begin position="43"/>
        <end position="111"/>
    </location>
</feature>
<dbReference type="Proteomes" id="UP001222800">
    <property type="component" value="Chromosome"/>
</dbReference>
<dbReference type="SUPFAM" id="SSF51182">
    <property type="entry name" value="RmlC-like cupins"/>
    <property type="match status" value="1"/>
</dbReference>
<keyword evidence="3" id="KW-1185">Reference proteome</keyword>
<dbReference type="InterPro" id="IPR014710">
    <property type="entry name" value="RmlC-like_jellyroll"/>
</dbReference>
<dbReference type="InterPro" id="IPR011051">
    <property type="entry name" value="RmlC_Cupin_sf"/>
</dbReference>
<dbReference type="EMBL" id="CP120733">
    <property type="protein sequence ID" value="WFD12085.1"/>
    <property type="molecule type" value="Genomic_DNA"/>
</dbReference>
<dbReference type="Gene3D" id="2.60.120.10">
    <property type="entry name" value="Jelly Rolls"/>
    <property type="match status" value="1"/>
</dbReference>
<protein>
    <submittedName>
        <fullName evidence="2">Cupin domain-containing protein</fullName>
    </submittedName>
</protein>
<gene>
    <name evidence="2" type="ORF">P4S50_08395</name>
</gene>
<dbReference type="PANTHER" id="PTHR37694:SF1">
    <property type="entry name" value="SLR8022 PROTEIN"/>
    <property type="match status" value="1"/>
</dbReference>
<proteinExistence type="predicted"/>
<accession>A0ABY8EJ61</accession>
<organism evidence="2 3">
    <name type="scientific">Tepidibacter hydrothermalis</name>
    <dbReference type="NCBI Taxonomy" id="3036126"/>
    <lineage>
        <taxon>Bacteria</taxon>
        <taxon>Bacillati</taxon>
        <taxon>Bacillota</taxon>
        <taxon>Clostridia</taxon>
        <taxon>Peptostreptococcales</taxon>
        <taxon>Peptostreptococcaceae</taxon>
        <taxon>Tepidibacter</taxon>
    </lineage>
</organism>
<sequence>MNKNFIKNIDFSKPTETTSLVEYQKGTVISKTLTQNKYVNVTVFAFDKGEEISTHKSEGDAMVSILDGEANITIGEETFNVKQGETIVMPANINHSLLAIEKFKMMLTVVFDINK</sequence>
<dbReference type="Pfam" id="PF07883">
    <property type="entry name" value="Cupin_2"/>
    <property type="match status" value="1"/>
</dbReference>
<evidence type="ECO:0000313" key="3">
    <source>
        <dbReference type="Proteomes" id="UP001222800"/>
    </source>
</evidence>
<dbReference type="InterPro" id="IPR013096">
    <property type="entry name" value="Cupin_2"/>
</dbReference>
<dbReference type="RefSeq" id="WP_277734364.1">
    <property type="nucleotide sequence ID" value="NZ_CP120733.1"/>
</dbReference>
<evidence type="ECO:0000313" key="2">
    <source>
        <dbReference type="EMBL" id="WFD12085.1"/>
    </source>
</evidence>
<dbReference type="CDD" id="cd02230">
    <property type="entry name" value="cupin_HP0902-like"/>
    <property type="match status" value="1"/>
</dbReference>